<keyword evidence="1" id="KW-0812">Transmembrane</keyword>
<dbReference type="AlphaFoldDB" id="A0A075HAD5"/>
<feature type="transmembrane region" description="Helical" evidence="1">
    <location>
        <begin position="12"/>
        <end position="32"/>
    </location>
</feature>
<reference evidence="2" key="1">
    <citation type="journal article" date="2014" name="Genome Biol. Evol.">
        <title>Pangenome evidence for extensive interdomain horizontal transfer affecting lineage core and shell genes in uncultured planktonic thaumarchaeota and euryarchaeota.</title>
        <authorList>
            <person name="Deschamps P."/>
            <person name="Zivanovic Y."/>
            <person name="Moreira D."/>
            <person name="Rodriguez-Valera F."/>
            <person name="Lopez-Garcia P."/>
        </authorList>
    </citation>
    <scope>NUCLEOTIDE SEQUENCE</scope>
</reference>
<evidence type="ECO:0000313" key="2">
    <source>
        <dbReference type="EMBL" id="AIF11422.1"/>
    </source>
</evidence>
<accession>A0A075HAD5</accession>
<keyword evidence="1" id="KW-1133">Transmembrane helix</keyword>
<evidence type="ECO:0000256" key="1">
    <source>
        <dbReference type="SAM" id="Phobius"/>
    </source>
</evidence>
<keyword evidence="1" id="KW-0472">Membrane</keyword>
<sequence length="69" mass="7454">MAHNEHNKPKRSGSFLLIIAGSILLMLAPTQYPTSQELGILALVSGLLIGGIGFYIKFVKGRKSRKSNA</sequence>
<name>A0A075HAD5_9ARCH</name>
<feature type="transmembrane region" description="Helical" evidence="1">
    <location>
        <begin position="38"/>
        <end position="56"/>
    </location>
</feature>
<proteinExistence type="predicted"/>
<dbReference type="EMBL" id="KF900916">
    <property type="protein sequence ID" value="AIF11422.1"/>
    <property type="molecule type" value="Genomic_DNA"/>
</dbReference>
<organism evidence="2">
    <name type="scientific">uncultured marine thaumarchaeote KM3_51_F10</name>
    <dbReference type="NCBI Taxonomy" id="1456175"/>
    <lineage>
        <taxon>Archaea</taxon>
        <taxon>Nitrososphaerota</taxon>
        <taxon>environmental samples</taxon>
    </lineage>
</organism>
<protein>
    <submittedName>
        <fullName evidence="2">Uncharacterized protein</fullName>
    </submittedName>
</protein>